<dbReference type="RefSeq" id="WP_076528092.1">
    <property type="nucleotide sequence ID" value="NZ_CP067140.1"/>
</dbReference>
<dbReference type="GO" id="GO:0008270">
    <property type="term" value="F:zinc ion binding"/>
    <property type="evidence" value="ECO:0007669"/>
    <property type="project" value="InterPro"/>
</dbReference>
<dbReference type="Pfam" id="PF01844">
    <property type="entry name" value="HNH"/>
    <property type="match status" value="1"/>
</dbReference>
<feature type="domain" description="HNH" evidence="1">
    <location>
        <begin position="174"/>
        <end position="228"/>
    </location>
</feature>
<evidence type="ECO:0000313" key="2">
    <source>
        <dbReference type="EMBL" id="SIT10944.1"/>
    </source>
</evidence>
<dbReference type="Proteomes" id="UP000186216">
    <property type="component" value="Unassembled WGS sequence"/>
</dbReference>
<reference evidence="2 3" key="1">
    <citation type="submission" date="2017-01" db="EMBL/GenBank/DDBJ databases">
        <authorList>
            <person name="Varghese N."/>
            <person name="Submissions S."/>
        </authorList>
    </citation>
    <scope>NUCLEOTIDE SEQUENCE [LARGE SCALE GENOMIC DNA]</scope>
    <source>
        <strain evidence="2 3">DSM 18447</strain>
    </source>
</reference>
<accession>A0AA45W7P1</accession>
<name>A0AA45W7P1_9RHOB</name>
<dbReference type="GO" id="GO:0003676">
    <property type="term" value="F:nucleic acid binding"/>
    <property type="evidence" value="ECO:0007669"/>
    <property type="project" value="InterPro"/>
</dbReference>
<evidence type="ECO:0000313" key="3">
    <source>
        <dbReference type="Proteomes" id="UP000186216"/>
    </source>
</evidence>
<gene>
    <name evidence="2" type="ORF">SAMN05421772_11916</name>
</gene>
<evidence type="ECO:0000259" key="1">
    <source>
        <dbReference type="Pfam" id="PF01844"/>
    </source>
</evidence>
<organism evidence="2 3">
    <name type="scientific">Paracoccus saliphilus</name>
    <dbReference type="NCBI Taxonomy" id="405559"/>
    <lineage>
        <taxon>Bacteria</taxon>
        <taxon>Pseudomonadati</taxon>
        <taxon>Pseudomonadota</taxon>
        <taxon>Alphaproteobacteria</taxon>
        <taxon>Rhodobacterales</taxon>
        <taxon>Paracoccaceae</taxon>
        <taxon>Paracoccus</taxon>
    </lineage>
</organism>
<dbReference type="AlphaFoldDB" id="A0AA45W7P1"/>
<proteinExistence type="predicted"/>
<comment type="caution">
    <text evidence="2">The sequence shown here is derived from an EMBL/GenBank/DDBJ whole genome shotgun (WGS) entry which is preliminary data.</text>
</comment>
<dbReference type="EMBL" id="FTOU01000019">
    <property type="protein sequence ID" value="SIT10944.1"/>
    <property type="molecule type" value="Genomic_DNA"/>
</dbReference>
<dbReference type="GO" id="GO:0004519">
    <property type="term" value="F:endonuclease activity"/>
    <property type="evidence" value="ECO:0007669"/>
    <property type="project" value="InterPro"/>
</dbReference>
<dbReference type="CDD" id="cd00085">
    <property type="entry name" value="HNHc"/>
    <property type="match status" value="1"/>
</dbReference>
<dbReference type="InterPro" id="IPR003615">
    <property type="entry name" value="HNH_nuc"/>
</dbReference>
<dbReference type="InterPro" id="IPR002711">
    <property type="entry name" value="HNH"/>
</dbReference>
<sequence length="245" mass="28059">MVTETQRQKRNPVWTRDELLLALDYYFRHPRENPDPSKPSVQELTGQIGRVAKALGITGSDTLRNANGVSMKLLNFRRHDSYYQSKHQVGLQRGNRLEAEVWKEFENRQHDLRRIVANIVRAAASEEIPSPGEDDFEAPEGRLLVRIHRSRERNRRLIERKKASALNKDGCLVCEVCGFNFEAVYGERGRGFIECHHTLPVSLLECGATTKLRDLALVCANCHRMIHASRPWWTLEQARAALGHA</sequence>
<protein>
    <submittedName>
        <fullName evidence="2">5-methylcytosine-specific restriction enzyme A</fullName>
    </submittedName>
</protein>